<dbReference type="RefSeq" id="WP_018448601.1">
    <property type="nucleotide sequence ID" value="NZ_MAMO01000168.1"/>
</dbReference>
<comment type="subcellular location">
    <subcellularLocation>
        <location evidence="1">Periplasm</location>
    </subcellularLocation>
</comment>
<dbReference type="GO" id="GO:0042597">
    <property type="term" value="C:periplasmic space"/>
    <property type="evidence" value="ECO:0007669"/>
    <property type="project" value="UniProtKB-SubCell"/>
</dbReference>
<accession>A0A1B8R3N8</accession>
<evidence type="ECO:0000256" key="1">
    <source>
        <dbReference type="ARBA" id="ARBA00004418"/>
    </source>
</evidence>
<dbReference type="InterPro" id="IPR018313">
    <property type="entry name" value="SBP_3_CS"/>
</dbReference>
<dbReference type="PROSITE" id="PS01039">
    <property type="entry name" value="SBP_BACTERIAL_3"/>
    <property type="match status" value="1"/>
</dbReference>
<proteinExistence type="inferred from homology"/>
<reference evidence="7" key="2">
    <citation type="journal article" date="2016" name="Front. Microbiol.">
        <title>The Regulatory Protein RosR Affects Rhizobium leguminosarum bv. trifolii Protein Profiles, Cell Surface Properties, and Symbiosis with Clover.</title>
        <authorList>
            <person name="Rachwal K."/>
            <person name="Boguszewska A."/>
            <person name="Kopcinska J."/>
            <person name="Karas M."/>
            <person name="Tchorzewski M."/>
            <person name="Janczarek M."/>
        </authorList>
    </citation>
    <scope>NUCLEOTIDE SEQUENCE</scope>
    <source>
        <strain evidence="7">Rt24.2</strain>
    </source>
</reference>
<dbReference type="PANTHER" id="PTHR35936">
    <property type="entry name" value="MEMBRANE-BOUND LYTIC MUREIN TRANSGLYCOSYLASE F"/>
    <property type="match status" value="1"/>
</dbReference>
<sequence length="262" mass="28657">MRYLRILALIAAAASTNAAAEDGVVRMGTEGYYPPFEYFDSAGNLNGFDIDIGNALCDAMKVKCEWVSTDWDGIIPALNARKFDAILSSMAITTERAKVISFTAPYYFNPDRFVASKESGPKNALPADLKGLVVGTQSGTTEVAILKQYFPEVEVKLYPKLDDALLDLDNQRLDLVLASQFVLADWLAKDSGACCDFVGEAFGDDGMKGTGIAVRKDDEALLKRLNDALAEIQANGTYGKIRARYFKFDIMTQPKLAGEIFN</sequence>
<organism evidence="7">
    <name type="scientific">Rhizobium leguminosarum bv. trifolii</name>
    <dbReference type="NCBI Taxonomy" id="386"/>
    <lineage>
        <taxon>Bacteria</taxon>
        <taxon>Pseudomonadati</taxon>
        <taxon>Pseudomonadota</taxon>
        <taxon>Alphaproteobacteria</taxon>
        <taxon>Hyphomicrobiales</taxon>
        <taxon>Rhizobiaceae</taxon>
        <taxon>Rhizobium/Agrobacterium group</taxon>
        <taxon>Rhizobium</taxon>
    </lineage>
</organism>
<evidence type="ECO:0000259" key="6">
    <source>
        <dbReference type="SMART" id="SM00062"/>
    </source>
</evidence>
<dbReference type="AlphaFoldDB" id="A0A1B8R3N8"/>
<dbReference type="PANTHER" id="PTHR35936:SF17">
    <property type="entry name" value="ARGININE-BINDING EXTRACELLULAR PROTEIN ARTP"/>
    <property type="match status" value="1"/>
</dbReference>
<keyword evidence="3 5" id="KW-0732">Signal</keyword>
<evidence type="ECO:0000256" key="5">
    <source>
        <dbReference type="SAM" id="SignalP"/>
    </source>
</evidence>
<dbReference type="SUPFAM" id="SSF53850">
    <property type="entry name" value="Periplasmic binding protein-like II"/>
    <property type="match status" value="1"/>
</dbReference>
<dbReference type="EMBL" id="KX491436">
    <property type="protein sequence ID" value="AOO93800.1"/>
    <property type="molecule type" value="Genomic_DNA"/>
</dbReference>
<evidence type="ECO:0000313" key="7">
    <source>
        <dbReference type="EMBL" id="AOO93800.1"/>
    </source>
</evidence>
<evidence type="ECO:0000256" key="2">
    <source>
        <dbReference type="ARBA" id="ARBA00010333"/>
    </source>
</evidence>
<evidence type="ECO:0000256" key="3">
    <source>
        <dbReference type="ARBA" id="ARBA00022729"/>
    </source>
</evidence>
<feature type="domain" description="Solute-binding protein family 3/N-terminal" evidence="6">
    <location>
        <begin position="24"/>
        <end position="249"/>
    </location>
</feature>
<feature type="chain" id="PRO_5014536056" description="Solute-binding protein family 3/N-terminal domain-containing protein" evidence="5">
    <location>
        <begin position="21"/>
        <end position="262"/>
    </location>
</feature>
<name>A0A1B8R3N8_RHILT</name>
<feature type="signal peptide" evidence="5">
    <location>
        <begin position="1"/>
        <end position="20"/>
    </location>
</feature>
<comment type="similarity">
    <text evidence="2 4">Belongs to the bacterial solute-binding protein 3 family.</text>
</comment>
<dbReference type="SMART" id="SM00062">
    <property type="entry name" value="PBPb"/>
    <property type="match status" value="1"/>
</dbReference>
<reference evidence="7" key="1">
    <citation type="journal article" date="2015" name="BMC Genomics">
        <title>Transcriptome profiling of a Rhizobium leguminosarum bv. trifolii rosR mutant reveals the role of the transcriptional regulator RosR in motility, synthesis of cell-surface components, and other cellular processes.</title>
        <authorList>
            <person name="Rachwal K."/>
            <person name="Matczynska E."/>
            <person name="Janczarek M."/>
        </authorList>
    </citation>
    <scope>NUCLEOTIDE SEQUENCE</scope>
    <source>
        <strain evidence="7">Rt24.2</strain>
    </source>
</reference>
<protein>
    <recommendedName>
        <fullName evidence="6">Solute-binding protein family 3/N-terminal domain-containing protein</fullName>
    </recommendedName>
</protein>
<dbReference type="InterPro" id="IPR001638">
    <property type="entry name" value="Solute-binding_3/MltF_N"/>
</dbReference>
<evidence type="ECO:0000256" key="4">
    <source>
        <dbReference type="RuleBase" id="RU003744"/>
    </source>
</evidence>
<dbReference type="Gene3D" id="3.40.190.10">
    <property type="entry name" value="Periplasmic binding protein-like II"/>
    <property type="match status" value="2"/>
</dbReference>
<dbReference type="Pfam" id="PF00497">
    <property type="entry name" value="SBP_bac_3"/>
    <property type="match status" value="1"/>
</dbReference>